<dbReference type="InterPro" id="IPR043573">
    <property type="entry name" value="Fig4-like"/>
</dbReference>
<dbReference type="AlphaFoldDB" id="A0AAV0AQ27"/>
<keyword evidence="1" id="KW-0378">Hydrolase</keyword>
<name>A0AAV0AQ27_PHAPC</name>
<organism evidence="2 3">
    <name type="scientific">Phakopsora pachyrhizi</name>
    <name type="common">Asian soybean rust disease fungus</name>
    <dbReference type="NCBI Taxonomy" id="170000"/>
    <lineage>
        <taxon>Eukaryota</taxon>
        <taxon>Fungi</taxon>
        <taxon>Dikarya</taxon>
        <taxon>Basidiomycota</taxon>
        <taxon>Pucciniomycotina</taxon>
        <taxon>Pucciniomycetes</taxon>
        <taxon>Pucciniales</taxon>
        <taxon>Phakopsoraceae</taxon>
        <taxon>Phakopsora</taxon>
    </lineage>
</organism>
<gene>
    <name evidence="2" type="ORF">PPACK8108_LOCUS5023</name>
</gene>
<dbReference type="PANTHER" id="PTHR45738">
    <property type="entry name" value="POLYPHOSPHOINOSITIDE PHOSPHATASE"/>
    <property type="match status" value="1"/>
</dbReference>
<evidence type="ECO:0000313" key="2">
    <source>
        <dbReference type="EMBL" id="CAH7670333.1"/>
    </source>
</evidence>
<protein>
    <submittedName>
        <fullName evidence="2">Expressed protein</fullName>
    </submittedName>
</protein>
<sequence>MYHDLGSTVALQYEDSHLVNTLQTYCKTENQYKSHAQDTLEGLKRFYANSFADADKQASIYLYLGIIGPATLAAREGSSNASFSSTAAKQLLATLSVVSIASTKPSSNHDQGIESETFTPDIRVVKPRRSYINWFDPEHRASMPPFLPNSIKSKISLYTQLDLKTLAQSLLHLPPNYPLLLTSGNRLLRLAITTQAWLLPTNFPVSDLLSNLTLLHRQWLLRWRPAALPLMPVASSTPNYMIIS</sequence>
<keyword evidence="3" id="KW-1185">Reference proteome</keyword>
<dbReference type="EMBL" id="CALTRL010000975">
    <property type="protein sequence ID" value="CAH7670333.1"/>
    <property type="molecule type" value="Genomic_DNA"/>
</dbReference>
<dbReference type="PANTHER" id="PTHR45738:SF5">
    <property type="entry name" value="POLYPHOSPHOINOSITIDE PHOSPHATASE"/>
    <property type="match status" value="1"/>
</dbReference>
<reference evidence="2" key="1">
    <citation type="submission" date="2022-06" db="EMBL/GenBank/DDBJ databases">
        <authorList>
            <consortium name="SYNGENTA / RWTH Aachen University"/>
        </authorList>
    </citation>
    <scope>NUCLEOTIDE SEQUENCE</scope>
</reference>
<accession>A0AAV0AQ27</accession>
<dbReference type="GO" id="GO:0043813">
    <property type="term" value="F:phosphatidylinositol-3,5-bisphosphate 5-phosphatase activity"/>
    <property type="evidence" value="ECO:0007669"/>
    <property type="project" value="InterPro"/>
</dbReference>
<evidence type="ECO:0000256" key="1">
    <source>
        <dbReference type="ARBA" id="ARBA00022801"/>
    </source>
</evidence>
<evidence type="ECO:0000313" key="3">
    <source>
        <dbReference type="Proteomes" id="UP001153365"/>
    </source>
</evidence>
<dbReference type="GO" id="GO:0046856">
    <property type="term" value="P:phosphatidylinositol dephosphorylation"/>
    <property type="evidence" value="ECO:0007669"/>
    <property type="project" value="InterPro"/>
</dbReference>
<dbReference type="Proteomes" id="UP001153365">
    <property type="component" value="Unassembled WGS sequence"/>
</dbReference>
<proteinExistence type="predicted"/>
<comment type="caution">
    <text evidence="2">The sequence shown here is derived from an EMBL/GenBank/DDBJ whole genome shotgun (WGS) entry which is preliminary data.</text>
</comment>